<gene>
    <name evidence="4" type="ORF">Vbra_8333</name>
</gene>
<dbReference type="EMBL" id="CDMY01000324">
    <property type="protein sequence ID" value="CEM02374.1"/>
    <property type="molecule type" value="Genomic_DNA"/>
</dbReference>
<evidence type="ECO:0000313" key="4">
    <source>
        <dbReference type="EMBL" id="CEM02374.1"/>
    </source>
</evidence>
<reference evidence="4 5" key="1">
    <citation type="submission" date="2014-11" db="EMBL/GenBank/DDBJ databases">
        <authorList>
            <person name="Zhu J."/>
            <person name="Qi W."/>
            <person name="Song R."/>
        </authorList>
    </citation>
    <scope>NUCLEOTIDE SEQUENCE [LARGE SCALE GENOMIC DNA]</scope>
</reference>
<evidence type="ECO:0000256" key="2">
    <source>
        <dbReference type="ARBA" id="ARBA00022490"/>
    </source>
</evidence>
<evidence type="ECO:0000313" key="5">
    <source>
        <dbReference type="Proteomes" id="UP000041254"/>
    </source>
</evidence>
<dbReference type="SUPFAM" id="SSF52047">
    <property type="entry name" value="RNI-like"/>
    <property type="match status" value="1"/>
</dbReference>
<dbReference type="AlphaFoldDB" id="A0A0G4EVP8"/>
<evidence type="ECO:0000256" key="3">
    <source>
        <dbReference type="ARBA" id="ARBA00023212"/>
    </source>
</evidence>
<dbReference type="PANTHER" id="PTHR24107">
    <property type="entry name" value="YNEIN REGULATORY COMPLEX SUBUNIT 5"/>
    <property type="match status" value="1"/>
</dbReference>
<protein>
    <recommendedName>
        <fullName evidence="6">F-box domain-containing protein</fullName>
    </recommendedName>
</protein>
<dbReference type="InterPro" id="IPR052410">
    <property type="entry name" value="DRC5"/>
</dbReference>
<name>A0A0G4EVP8_VITBC</name>
<evidence type="ECO:0008006" key="6">
    <source>
        <dbReference type="Google" id="ProtNLM"/>
    </source>
</evidence>
<evidence type="ECO:0000256" key="1">
    <source>
        <dbReference type="ARBA" id="ARBA00004245"/>
    </source>
</evidence>
<dbReference type="Gene3D" id="3.80.10.10">
    <property type="entry name" value="Ribonuclease Inhibitor"/>
    <property type="match status" value="1"/>
</dbReference>
<organism evidence="4 5">
    <name type="scientific">Vitrella brassicaformis (strain CCMP3155)</name>
    <dbReference type="NCBI Taxonomy" id="1169540"/>
    <lineage>
        <taxon>Eukaryota</taxon>
        <taxon>Sar</taxon>
        <taxon>Alveolata</taxon>
        <taxon>Colpodellida</taxon>
        <taxon>Vitrellaceae</taxon>
        <taxon>Vitrella</taxon>
    </lineage>
</organism>
<dbReference type="Proteomes" id="UP000041254">
    <property type="component" value="Unassembled WGS sequence"/>
</dbReference>
<comment type="subcellular location">
    <subcellularLocation>
        <location evidence="1">Cytoplasm</location>
        <location evidence="1">Cytoskeleton</location>
    </subcellularLocation>
</comment>
<dbReference type="GO" id="GO:0005856">
    <property type="term" value="C:cytoskeleton"/>
    <property type="evidence" value="ECO:0007669"/>
    <property type="project" value="UniProtKB-SubCell"/>
</dbReference>
<accession>A0A0G4EVP8</accession>
<keyword evidence="5" id="KW-1185">Reference proteome</keyword>
<dbReference type="InParanoid" id="A0A0G4EVP8"/>
<keyword evidence="2" id="KW-0963">Cytoplasm</keyword>
<keyword evidence="3" id="KW-0206">Cytoskeleton</keyword>
<dbReference type="VEuPathDB" id="CryptoDB:Vbra_8333"/>
<dbReference type="InterPro" id="IPR032675">
    <property type="entry name" value="LRR_dom_sf"/>
</dbReference>
<dbReference type="OrthoDB" id="643377at2759"/>
<sequence>MHRIKWSLGTYENVPYVQRSRRVMDDGSGGAAHGSRKQSPFASLDANVLLKIIEFLTVGEVCRSLLRSSASLYRALHRMSDSWQLACGSLRVNSRTADSVLAHSKALLASSVISLSIDVGTREEFLRLVQVFEQCTNLRFLTISVFLSSAFSTADYARVSAAILQNSASLCMLDLRDCNAYDIVRAAMEQLRSFRELRSLNLRRRLGLKAVREAVGAHLASCEKLVELDISRNALEASMIQLVSTLPQLRTVNLSHNPATFPGKVRAIGEVFRRCPRLQKVEIGCNGITSQELATLCEEAFPHAEKLIVLGLSNNRIYEYGARCLVRLFEERPAVLPNLRYLDLSYNAVDNPALVDRLAEVAGNRSVPCYVNGESTEDPYYQEYHDLAEILAEEKSKW</sequence>
<proteinExistence type="predicted"/>